<dbReference type="Proteomes" id="UP000266673">
    <property type="component" value="Unassembled WGS sequence"/>
</dbReference>
<organism evidence="1 2">
    <name type="scientific">Gigaspora rosea</name>
    <dbReference type="NCBI Taxonomy" id="44941"/>
    <lineage>
        <taxon>Eukaryota</taxon>
        <taxon>Fungi</taxon>
        <taxon>Fungi incertae sedis</taxon>
        <taxon>Mucoromycota</taxon>
        <taxon>Glomeromycotina</taxon>
        <taxon>Glomeromycetes</taxon>
        <taxon>Diversisporales</taxon>
        <taxon>Gigasporaceae</taxon>
        <taxon>Gigaspora</taxon>
    </lineage>
</organism>
<dbReference type="AlphaFoldDB" id="A0A397UF01"/>
<evidence type="ECO:0000313" key="1">
    <source>
        <dbReference type="EMBL" id="RIB07647.1"/>
    </source>
</evidence>
<protein>
    <submittedName>
        <fullName evidence="1">Uncharacterized protein</fullName>
    </submittedName>
</protein>
<proteinExistence type="predicted"/>
<comment type="caution">
    <text evidence="1">The sequence shown here is derived from an EMBL/GenBank/DDBJ whole genome shotgun (WGS) entry which is preliminary data.</text>
</comment>
<dbReference type="OrthoDB" id="2443264at2759"/>
<gene>
    <name evidence="1" type="ORF">C2G38_2147465</name>
</gene>
<name>A0A397UF01_9GLOM</name>
<reference evidence="1 2" key="1">
    <citation type="submission" date="2018-06" db="EMBL/GenBank/DDBJ databases">
        <title>Comparative genomics reveals the genomic features of Rhizophagus irregularis, R. cerebriforme, R. diaphanum and Gigaspora rosea, and their symbiotic lifestyle signature.</title>
        <authorList>
            <person name="Morin E."/>
            <person name="San Clemente H."/>
            <person name="Chen E.C.H."/>
            <person name="De La Providencia I."/>
            <person name="Hainaut M."/>
            <person name="Kuo A."/>
            <person name="Kohler A."/>
            <person name="Murat C."/>
            <person name="Tang N."/>
            <person name="Roy S."/>
            <person name="Loubradou J."/>
            <person name="Henrissat B."/>
            <person name="Grigoriev I.V."/>
            <person name="Corradi N."/>
            <person name="Roux C."/>
            <person name="Martin F.M."/>
        </authorList>
    </citation>
    <scope>NUCLEOTIDE SEQUENCE [LARGE SCALE GENOMIC DNA]</scope>
    <source>
        <strain evidence="1 2">DAOM 194757</strain>
    </source>
</reference>
<dbReference type="EMBL" id="QKWP01001624">
    <property type="protein sequence ID" value="RIB07647.1"/>
    <property type="molecule type" value="Genomic_DNA"/>
</dbReference>
<evidence type="ECO:0000313" key="2">
    <source>
        <dbReference type="Proteomes" id="UP000266673"/>
    </source>
</evidence>
<keyword evidence="2" id="KW-1185">Reference proteome</keyword>
<sequence length="157" mass="18242">MEKVEFCTSCKTFRPNNEFEWERKRHKTCKRCKDHRDRKNKTLTNEITSLDNHELDSQDNFEILPEEDSAGIIITNENSNPELKDYIEVDYLDLGDFIEHEIQELTIDAQIDGVADIPYYTHLVVNLDSATTQNKTAKEIANLNVAEIEGGDDYSWK</sequence>
<accession>A0A397UF01</accession>